<evidence type="ECO:0000313" key="20">
    <source>
        <dbReference type="Proteomes" id="UP000297783"/>
    </source>
</evidence>
<feature type="domain" description="FtsK" evidence="18">
    <location>
        <begin position="972"/>
        <end position="1185"/>
    </location>
</feature>
<dbReference type="InterPro" id="IPR050206">
    <property type="entry name" value="FtsK/SpoIIIE/SftA"/>
</dbReference>
<feature type="compositionally biased region" description="Basic and acidic residues" evidence="16">
    <location>
        <begin position="602"/>
        <end position="614"/>
    </location>
</feature>
<dbReference type="Gene3D" id="3.30.980.40">
    <property type="match status" value="1"/>
</dbReference>
<dbReference type="NCBIfam" id="NF007615">
    <property type="entry name" value="PRK10263.1"/>
    <property type="match status" value="1"/>
</dbReference>
<feature type="compositionally biased region" description="Polar residues" evidence="16">
    <location>
        <begin position="385"/>
        <end position="395"/>
    </location>
</feature>
<dbReference type="Proteomes" id="UP000297783">
    <property type="component" value="Unassembled WGS sequence"/>
</dbReference>
<comment type="caution">
    <text evidence="19">The sequence shown here is derived from an EMBL/GenBank/DDBJ whole genome shotgun (WGS) entry which is preliminary data.</text>
</comment>
<feature type="transmembrane region" description="Helical" evidence="17">
    <location>
        <begin position="110"/>
        <end position="131"/>
    </location>
</feature>
<keyword evidence="8 15" id="KW-0547">Nucleotide-binding</keyword>
<dbReference type="EMBL" id="PYJV01000105">
    <property type="protein sequence ID" value="TGC37134.1"/>
    <property type="molecule type" value="Genomic_DNA"/>
</dbReference>
<feature type="transmembrane region" description="Helical" evidence="17">
    <location>
        <begin position="25"/>
        <end position="44"/>
    </location>
</feature>
<feature type="transmembrane region" description="Helical" evidence="17">
    <location>
        <begin position="137"/>
        <end position="158"/>
    </location>
</feature>
<evidence type="ECO:0000256" key="3">
    <source>
        <dbReference type="ARBA" id="ARBA00020887"/>
    </source>
</evidence>
<feature type="compositionally biased region" description="Low complexity" evidence="16">
    <location>
        <begin position="834"/>
        <end position="844"/>
    </location>
</feature>
<dbReference type="PROSITE" id="PS50901">
    <property type="entry name" value="FTSK"/>
    <property type="match status" value="1"/>
</dbReference>
<evidence type="ECO:0000256" key="12">
    <source>
        <dbReference type="ARBA" id="ARBA00023125"/>
    </source>
</evidence>
<keyword evidence="11 17" id="KW-1133">Transmembrane helix</keyword>
<feature type="region of interest" description="Disordered" evidence="16">
    <location>
        <begin position="357"/>
        <end position="482"/>
    </location>
</feature>
<feature type="compositionally biased region" description="Low complexity" evidence="16">
    <location>
        <begin position="402"/>
        <end position="415"/>
    </location>
</feature>
<dbReference type="PANTHER" id="PTHR22683">
    <property type="entry name" value="SPORULATION PROTEIN RELATED"/>
    <property type="match status" value="1"/>
</dbReference>
<dbReference type="InterPro" id="IPR036390">
    <property type="entry name" value="WH_DNA-bd_sf"/>
</dbReference>
<evidence type="ECO:0000256" key="9">
    <source>
        <dbReference type="ARBA" id="ARBA00022829"/>
    </source>
</evidence>
<keyword evidence="7 17" id="KW-0812">Transmembrane</keyword>
<feature type="binding site" evidence="15">
    <location>
        <begin position="989"/>
        <end position="996"/>
    </location>
    <ligand>
        <name>ATP</name>
        <dbReference type="ChEBI" id="CHEBI:30616"/>
    </ligand>
</feature>
<evidence type="ECO:0000256" key="1">
    <source>
        <dbReference type="ARBA" id="ARBA00004429"/>
    </source>
</evidence>
<evidence type="ECO:0000256" key="5">
    <source>
        <dbReference type="ARBA" id="ARBA00022519"/>
    </source>
</evidence>
<dbReference type="InterPro" id="IPR025199">
    <property type="entry name" value="FtsK_4TM"/>
</dbReference>
<evidence type="ECO:0000256" key="7">
    <source>
        <dbReference type="ARBA" id="ARBA00022692"/>
    </source>
</evidence>
<evidence type="ECO:0000256" key="6">
    <source>
        <dbReference type="ARBA" id="ARBA00022618"/>
    </source>
</evidence>
<comment type="subcellular location">
    <subcellularLocation>
        <location evidence="1">Cell inner membrane</location>
        <topology evidence="1">Multi-pass membrane protein</topology>
    </subcellularLocation>
</comment>
<dbReference type="Gene3D" id="1.10.10.10">
    <property type="entry name" value="Winged helix-like DNA-binding domain superfamily/Winged helix DNA-binding domain"/>
    <property type="match status" value="1"/>
</dbReference>
<dbReference type="SUPFAM" id="SSF52540">
    <property type="entry name" value="P-loop containing nucleoside triphosphate hydrolases"/>
    <property type="match status" value="1"/>
</dbReference>
<dbReference type="GO" id="GO:0071236">
    <property type="term" value="P:cellular response to antibiotic"/>
    <property type="evidence" value="ECO:0007669"/>
    <property type="project" value="UniProtKB-ARBA"/>
</dbReference>
<dbReference type="GO" id="GO:0003677">
    <property type="term" value="F:DNA binding"/>
    <property type="evidence" value="ECO:0007669"/>
    <property type="project" value="UniProtKB-KW"/>
</dbReference>
<keyword evidence="12" id="KW-0238">DNA-binding</keyword>
<keyword evidence="4" id="KW-1003">Cell membrane</keyword>
<feature type="region of interest" description="Disordered" evidence="16">
    <location>
        <begin position="559"/>
        <end position="589"/>
    </location>
</feature>
<reference evidence="19 20" key="1">
    <citation type="submission" date="2018-03" db="EMBL/GenBank/DDBJ databases">
        <title>Non-Typhoidal Salmonella genome sequencing and assembly.</title>
        <authorList>
            <person name="Matchawe C."/>
        </authorList>
    </citation>
    <scope>NUCLEOTIDE SEQUENCE [LARGE SCALE GENOMIC DNA]</scope>
    <source>
        <strain evidence="19 20">98se</strain>
    </source>
</reference>
<evidence type="ECO:0000256" key="4">
    <source>
        <dbReference type="ARBA" id="ARBA00022475"/>
    </source>
</evidence>
<evidence type="ECO:0000256" key="8">
    <source>
        <dbReference type="ARBA" id="ARBA00022741"/>
    </source>
</evidence>
<keyword evidence="6" id="KW-0132">Cell division</keyword>
<dbReference type="Gene3D" id="3.40.50.300">
    <property type="entry name" value="P-loop containing nucleotide triphosphate hydrolases"/>
    <property type="match status" value="1"/>
</dbReference>
<feature type="compositionally biased region" description="Low complexity" evidence="16">
    <location>
        <begin position="422"/>
        <end position="433"/>
    </location>
</feature>
<gene>
    <name evidence="19" type="ORF">C9E93_19030</name>
</gene>
<evidence type="ECO:0000259" key="18">
    <source>
        <dbReference type="PROSITE" id="PS50901"/>
    </source>
</evidence>
<dbReference type="InterPro" id="IPR027417">
    <property type="entry name" value="P-loop_NTPase"/>
</dbReference>
<comment type="similarity">
    <text evidence="2">Belongs to the FtsK/SpoIIIE/SftA family.</text>
</comment>
<dbReference type="InterPro" id="IPR036388">
    <property type="entry name" value="WH-like_DNA-bd_sf"/>
</dbReference>
<dbReference type="FunFam" id="3.30.980.40:FF:000001">
    <property type="entry name" value="DNA translocase FtsK"/>
    <property type="match status" value="1"/>
</dbReference>
<feature type="compositionally biased region" description="Low complexity" evidence="16">
    <location>
        <begin position="665"/>
        <end position="674"/>
    </location>
</feature>
<evidence type="ECO:0000313" key="19">
    <source>
        <dbReference type="EMBL" id="TGC37134.1"/>
    </source>
</evidence>
<keyword evidence="5" id="KW-0997">Cell inner membrane</keyword>
<keyword evidence="10 15" id="KW-0067">ATP-binding</keyword>
<feature type="transmembrane region" description="Helical" evidence="17">
    <location>
        <begin position="75"/>
        <end position="98"/>
    </location>
</feature>
<dbReference type="Pfam" id="PF17854">
    <property type="entry name" value="FtsK_alpha"/>
    <property type="match status" value="1"/>
</dbReference>
<proteinExistence type="inferred from homology"/>
<feature type="compositionally biased region" description="Low complexity" evidence="16">
    <location>
        <begin position="724"/>
        <end position="755"/>
    </location>
</feature>
<dbReference type="Pfam" id="PF13491">
    <property type="entry name" value="FtsK_4TM"/>
    <property type="match status" value="1"/>
</dbReference>
<keyword evidence="9" id="KW-0159">Chromosome partition</keyword>
<protein>
    <recommendedName>
        <fullName evidence="3">DNA translocase FtsK</fullName>
    </recommendedName>
</protein>
<dbReference type="SUPFAM" id="SSF46785">
    <property type="entry name" value="Winged helix' DNA-binding domain"/>
    <property type="match status" value="1"/>
</dbReference>
<evidence type="ECO:0000256" key="11">
    <source>
        <dbReference type="ARBA" id="ARBA00022989"/>
    </source>
</evidence>
<accession>A0A659MEZ4</accession>
<dbReference type="GO" id="GO:0005886">
    <property type="term" value="C:plasma membrane"/>
    <property type="evidence" value="ECO:0007669"/>
    <property type="project" value="UniProtKB-SubCell"/>
</dbReference>
<dbReference type="InterPro" id="IPR041027">
    <property type="entry name" value="FtsK_alpha"/>
</dbReference>
<dbReference type="PANTHER" id="PTHR22683:SF41">
    <property type="entry name" value="DNA TRANSLOCASE FTSK"/>
    <property type="match status" value="1"/>
</dbReference>
<organism evidence="19 20">
    <name type="scientific">Salmonella enterica I</name>
    <dbReference type="NCBI Taxonomy" id="59201"/>
    <lineage>
        <taxon>Bacteria</taxon>
        <taxon>Pseudomonadati</taxon>
        <taxon>Pseudomonadota</taxon>
        <taxon>Gammaproteobacteria</taxon>
        <taxon>Enterobacterales</taxon>
        <taxon>Enterobacteriaceae</taxon>
        <taxon>Salmonella</taxon>
    </lineage>
</organism>
<keyword evidence="13 17" id="KW-0472">Membrane</keyword>
<evidence type="ECO:0000256" key="14">
    <source>
        <dbReference type="ARBA" id="ARBA00023306"/>
    </source>
</evidence>
<dbReference type="InterPro" id="IPR018541">
    <property type="entry name" value="Ftsk_gamma"/>
</dbReference>
<dbReference type="CDD" id="cd01127">
    <property type="entry name" value="TrwB_TraG_TraD_VirD4"/>
    <property type="match status" value="1"/>
</dbReference>
<feature type="region of interest" description="Disordered" evidence="16">
    <location>
        <begin position="602"/>
        <end position="849"/>
    </location>
</feature>
<keyword evidence="14" id="KW-0131">Cell cycle</keyword>
<evidence type="ECO:0000256" key="13">
    <source>
        <dbReference type="ARBA" id="ARBA00023136"/>
    </source>
</evidence>
<dbReference type="GO" id="GO:0007059">
    <property type="term" value="P:chromosome segregation"/>
    <property type="evidence" value="ECO:0007669"/>
    <property type="project" value="UniProtKB-KW"/>
</dbReference>
<dbReference type="Pfam" id="PF01580">
    <property type="entry name" value="FtsK_SpoIIIE"/>
    <property type="match status" value="1"/>
</dbReference>
<evidence type="ECO:0000256" key="10">
    <source>
        <dbReference type="ARBA" id="ARBA00022840"/>
    </source>
</evidence>
<evidence type="ECO:0000256" key="17">
    <source>
        <dbReference type="SAM" id="Phobius"/>
    </source>
</evidence>
<feature type="compositionally biased region" description="Low complexity" evidence="16">
    <location>
        <begin position="763"/>
        <end position="814"/>
    </location>
</feature>
<dbReference type="GO" id="GO:0051301">
    <property type="term" value="P:cell division"/>
    <property type="evidence" value="ECO:0007669"/>
    <property type="project" value="UniProtKB-KW"/>
</dbReference>
<dbReference type="SMART" id="SM00843">
    <property type="entry name" value="Ftsk_gamma"/>
    <property type="match status" value="1"/>
</dbReference>
<name>A0A659MEZ4_SALET</name>
<evidence type="ECO:0000256" key="16">
    <source>
        <dbReference type="SAM" id="MobiDB-lite"/>
    </source>
</evidence>
<feature type="region of interest" description="Disordered" evidence="16">
    <location>
        <begin position="1240"/>
        <end position="1259"/>
    </location>
</feature>
<dbReference type="FunFam" id="3.40.50.300:FF:000209">
    <property type="entry name" value="Cell division protein FtsK"/>
    <property type="match status" value="1"/>
</dbReference>
<dbReference type="FunFam" id="1.10.10.10:FF:000268">
    <property type="entry name" value="DNA translocase FtsK"/>
    <property type="match status" value="1"/>
</dbReference>
<sequence length="1327" mass="145548">MSQEYTEDKDVTLTKLSSGRRLLEALLILIALFAVWLMAALLSFNPSDPSWSQTAWHEPIHNLGGAPGAWLADTLFFIFGVMAYTIPVIIVGGCWFAWRHQSTDDYIDYFAVSLRLIGVLALILTSCGLAAINADDIWYFASGGVIGSLLSTTLQPLLHSSGGTIMLLCIWAAGLTLFTGWSWVSIAEKLGGWLLNILTFASNRTRRDDTWVDDEEYDDEYDEETDGVQRESRRARILRGALARRKRLAEKFSNPRGRQTDAALFSGKRMDDDEDIQYSARGVAADPDDVLFSGNRATQPEYDEYDPLLNGHSVTEPVAAAAAATAVTQTWAASADPIMQTPPMPGAEPVVAQPTVEWQPVPGPQTGEPVIAPAPEGYQPHPQYAQPQEAQSAPWQQPVPVASAPQYAATPATAAEYDSLAPQETQPQWQPEPTHQPTPVYQPEPIAAEPSHMPPPVIEQPVATEPEPDTEETRPARPPLYYFEEVEEKRAREREQLAAWYQPIPEPVKENVPVKPTVSVAPSIPPVEAVAAAASLDAGIKSGALAAGAAAAAPAFSLATGGAPRPQVKEGIGPQLPRPNRVRVPTRRELASYGIKLPSQRIAEEKAREAERNQYETGAQLTDEEIDAMHQDELARQFAQSQQHRYGETYQHDTQQAEDDDTAAEAELARQFAASQQQRYSGEQPAGAQPFSLDDLDFSPMKVLVDEGPHEPLFTPGVMPESTPVQQPVAPQPQPQYQQPQQPVAPQPQYQQPQQPVAPQPQPQYQQPQQPTAPQPQYQQPQQPVAPQPQYQQPQQPVAPQPQYQQPQQPTAPQDSLIHPLLMRNGDSRPLQRPTTPLPSLDLLTPPPSEVEPVDTFALEQMARLVEARLADFRIKADVVNYSPGPVITRFELNLAPGVKAARISNLSRDLARSLSTVAVRVVEVIPGKPYVGLELPNKKRQTVYLREVLDNAKFRENPSPLTVVLGKDIAGDPVVADLAKMPHLLVAGTTGSGKSVGVNAMILSMLYKAQPEDVRFIMIDPKMLELSVYEGIPHLLTEVVTDMKDAANALRWSVNEMERRYKLMSALGVRNLAGYNEKIAEAARMGRPIPDPYWKPGDSMDVQHPVLEKLPYIVVLVDEFADLMMTVGKKVEELIARLAQKARAAGIHLVLATQRPSVDVITGLIKANIPTRIAFTVSSKIDSRTILDQGGAESLLGMGDMLYSGPNSTMPVRVHGAFVRDQEVHAVVQDWKARGRPQYVDGITSDSESEGGGGGFDGGEELDALFDQAVNFVTQKRKASISGVQRQFRIGYNRAARIIEQMEAQGIVSAQGHNGNREVLAPPPFE</sequence>
<dbReference type="InterPro" id="IPR002543">
    <property type="entry name" value="FtsK_dom"/>
</dbReference>
<feature type="transmembrane region" description="Helical" evidence="17">
    <location>
        <begin position="165"/>
        <end position="184"/>
    </location>
</feature>
<dbReference type="Pfam" id="PF09397">
    <property type="entry name" value="FtsK_gamma"/>
    <property type="match status" value="1"/>
</dbReference>
<dbReference type="GO" id="GO:0005524">
    <property type="term" value="F:ATP binding"/>
    <property type="evidence" value="ECO:0007669"/>
    <property type="project" value="UniProtKB-UniRule"/>
</dbReference>
<evidence type="ECO:0000256" key="15">
    <source>
        <dbReference type="PROSITE-ProRule" id="PRU00289"/>
    </source>
</evidence>
<evidence type="ECO:0000256" key="2">
    <source>
        <dbReference type="ARBA" id="ARBA00006474"/>
    </source>
</evidence>